<dbReference type="PANTHER" id="PTHR43394:SF1">
    <property type="entry name" value="ATP-BINDING CASSETTE SUB-FAMILY B MEMBER 10, MITOCHONDRIAL"/>
    <property type="match status" value="1"/>
</dbReference>
<dbReference type="InterPro" id="IPR003593">
    <property type="entry name" value="AAA+_ATPase"/>
</dbReference>
<dbReference type="Proteomes" id="UP000239814">
    <property type="component" value="Chromosome"/>
</dbReference>
<dbReference type="PROSITE" id="PS50893">
    <property type="entry name" value="ABC_TRANSPORTER_2"/>
    <property type="match status" value="1"/>
</dbReference>
<gene>
    <name evidence="10" type="ORF">C6V83_08445</name>
</gene>
<feature type="domain" description="ABC transmembrane type-1" evidence="9">
    <location>
        <begin position="22"/>
        <end position="304"/>
    </location>
</feature>
<dbReference type="GO" id="GO:0016887">
    <property type="term" value="F:ATP hydrolysis activity"/>
    <property type="evidence" value="ECO:0007669"/>
    <property type="project" value="InterPro"/>
</dbReference>
<dbReference type="InterPro" id="IPR036640">
    <property type="entry name" value="ABC1_TM_sf"/>
</dbReference>
<evidence type="ECO:0000256" key="3">
    <source>
        <dbReference type="ARBA" id="ARBA00022741"/>
    </source>
</evidence>
<sequence length="589" mass="61954">MSPVTVFTRFRSEILSERRRLVLAALLLLLAAAADAVGVFVLSDFVDGALEATHWTSFAQLALIWIALTAASSAADYLGAVLSTAASENIVLRLRTRVFAHVQRLSPAAHRRRGLGDLVVRHSSDLEALEHLISSGMLSVTVSVASVTGLAVAAFIMSPPVAGVALAAVPVLWAVSSLFRRGQLRVSRDEMEASSDIADAITTAVSGHETTVAYNQQRREAERLLWSGRRWARARLGDARVEAGFGAVTGTAEIIVTLVVTITGVWQVRQGELTIGQLLALTGYLAMLHPKLQEIADLRLSIVSTGVSAERIVDLLDEPVHLDDGEVVALPTATGPVELQSVTFRRGGRTVLDGVDLTLWPGRITALVGPSGAGKSTVAALLTKMEFPDSGRIVLGGSDYAGLNGPTVRDHVTLLPQTPTIKAGTVAENIAYGRPGASRAQVVAAAEDAGAHEFVSALSDGYDTALADGGVELSGGQRQRLCIARAILRDTPVLVLDEPTAALDDDAVDGIVGPLRRLTAGRTTLLISHDPRLIGIADDVLTLQAGRVTPRRGRGVVADSASAWTGDTAAQAEGSSWYTPSASSTMVPK</sequence>
<dbReference type="CDD" id="cd07346">
    <property type="entry name" value="ABC_6TM_exporters"/>
    <property type="match status" value="1"/>
</dbReference>
<evidence type="ECO:0000256" key="4">
    <source>
        <dbReference type="ARBA" id="ARBA00022840"/>
    </source>
</evidence>
<keyword evidence="3" id="KW-0547">Nucleotide-binding</keyword>
<evidence type="ECO:0000256" key="5">
    <source>
        <dbReference type="ARBA" id="ARBA00022989"/>
    </source>
</evidence>
<dbReference type="PROSITE" id="PS00211">
    <property type="entry name" value="ABC_TRANSPORTER_1"/>
    <property type="match status" value="1"/>
</dbReference>
<evidence type="ECO:0000259" key="8">
    <source>
        <dbReference type="PROSITE" id="PS50893"/>
    </source>
</evidence>
<keyword evidence="2 7" id="KW-0812">Transmembrane</keyword>
<dbReference type="Gene3D" id="1.20.1560.10">
    <property type="entry name" value="ABC transporter type 1, transmembrane domain"/>
    <property type="match status" value="1"/>
</dbReference>
<dbReference type="Gene3D" id="3.40.50.300">
    <property type="entry name" value="P-loop containing nucleotide triphosphate hydrolases"/>
    <property type="match status" value="1"/>
</dbReference>
<dbReference type="InterPro" id="IPR039421">
    <property type="entry name" value="Type_1_exporter"/>
</dbReference>
<dbReference type="InterPro" id="IPR027417">
    <property type="entry name" value="P-loop_NTPase"/>
</dbReference>
<comment type="subcellular location">
    <subcellularLocation>
        <location evidence="1">Cell membrane</location>
        <topology evidence="1">Multi-pass membrane protein</topology>
    </subcellularLocation>
</comment>
<dbReference type="GO" id="GO:0005524">
    <property type="term" value="F:ATP binding"/>
    <property type="evidence" value="ECO:0007669"/>
    <property type="project" value="UniProtKB-KW"/>
</dbReference>
<dbReference type="GO" id="GO:0015421">
    <property type="term" value="F:ABC-type oligopeptide transporter activity"/>
    <property type="evidence" value="ECO:0007669"/>
    <property type="project" value="TreeGrafter"/>
</dbReference>
<dbReference type="KEGG" id="git:C6V83_08445"/>
<dbReference type="OrthoDB" id="9806127at2"/>
<name>A0A2S0KF40_9ACTN</name>
<keyword evidence="6 7" id="KW-0472">Membrane</keyword>
<dbReference type="InterPro" id="IPR011527">
    <property type="entry name" value="ABC1_TM_dom"/>
</dbReference>
<dbReference type="RefSeq" id="WP_105942023.1">
    <property type="nucleotide sequence ID" value="NZ_CP027433.1"/>
</dbReference>
<dbReference type="SMART" id="SM00382">
    <property type="entry name" value="AAA"/>
    <property type="match status" value="1"/>
</dbReference>
<accession>A0A2S0KF40</accession>
<reference evidence="10 11" key="1">
    <citation type="submission" date="2018-03" db="EMBL/GenBank/DDBJ databases">
        <title>Characteristics and genome of n-alkane degrading marine bacteria Gordonia iterans isolated from crude oil contaminated in Tae-an, South Korea.</title>
        <authorList>
            <person name="Lee S.-S."/>
            <person name="Kim H."/>
        </authorList>
    </citation>
    <scope>NUCLEOTIDE SEQUENCE [LARGE SCALE GENOMIC DNA]</scope>
    <source>
        <strain evidence="10 11">Co17</strain>
    </source>
</reference>
<dbReference type="PANTHER" id="PTHR43394">
    <property type="entry name" value="ATP-DEPENDENT PERMEASE MDL1, MITOCHONDRIAL"/>
    <property type="match status" value="1"/>
</dbReference>
<dbReference type="Pfam" id="PF00664">
    <property type="entry name" value="ABC_membrane"/>
    <property type="match status" value="1"/>
</dbReference>
<dbReference type="PROSITE" id="PS50929">
    <property type="entry name" value="ABC_TM1F"/>
    <property type="match status" value="1"/>
</dbReference>
<dbReference type="EMBL" id="CP027433">
    <property type="protein sequence ID" value="AVM00295.1"/>
    <property type="molecule type" value="Genomic_DNA"/>
</dbReference>
<dbReference type="SUPFAM" id="SSF90123">
    <property type="entry name" value="ABC transporter transmembrane region"/>
    <property type="match status" value="1"/>
</dbReference>
<dbReference type="InterPro" id="IPR017871">
    <property type="entry name" value="ABC_transporter-like_CS"/>
</dbReference>
<feature type="transmembrane region" description="Helical" evidence="7">
    <location>
        <begin position="132"/>
        <end position="156"/>
    </location>
</feature>
<keyword evidence="11" id="KW-1185">Reference proteome</keyword>
<proteinExistence type="predicted"/>
<evidence type="ECO:0000313" key="10">
    <source>
        <dbReference type="EMBL" id="AVM00295.1"/>
    </source>
</evidence>
<dbReference type="InterPro" id="IPR003439">
    <property type="entry name" value="ABC_transporter-like_ATP-bd"/>
</dbReference>
<feature type="transmembrane region" description="Helical" evidence="7">
    <location>
        <begin position="162"/>
        <end position="179"/>
    </location>
</feature>
<feature type="transmembrane region" description="Helical" evidence="7">
    <location>
        <begin position="60"/>
        <end position="85"/>
    </location>
</feature>
<dbReference type="Pfam" id="PF00005">
    <property type="entry name" value="ABC_tran"/>
    <property type="match status" value="1"/>
</dbReference>
<evidence type="ECO:0000256" key="2">
    <source>
        <dbReference type="ARBA" id="ARBA00022692"/>
    </source>
</evidence>
<evidence type="ECO:0000313" key="11">
    <source>
        <dbReference type="Proteomes" id="UP000239814"/>
    </source>
</evidence>
<feature type="domain" description="ABC transporter" evidence="8">
    <location>
        <begin position="337"/>
        <end position="570"/>
    </location>
</feature>
<dbReference type="GO" id="GO:0005886">
    <property type="term" value="C:plasma membrane"/>
    <property type="evidence" value="ECO:0007669"/>
    <property type="project" value="UniProtKB-SubCell"/>
</dbReference>
<dbReference type="SUPFAM" id="SSF52540">
    <property type="entry name" value="P-loop containing nucleoside triphosphate hydrolases"/>
    <property type="match status" value="1"/>
</dbReference>
<evidence type="ECO:0000259" key="9">
    <source>
        <dbReference type="PROSITE" id="PS50929"/>
    </source>
</evidence>
<keyword evidence="4 10" id="KW-0067">ATP-binding</keyword>
<evidence type="ECO:0000256" key="7">
    <source>
        <dbReference type="SAM" id="Phobius"/>
    </source>
</evidence>
<keyword evidence="5 7" id="KW-1133">Transmembrane helix</keyword>
<evidence type="ECO:0000256" key="6">
    <source>
        <dbReference type="ARBA" id="ARBA00023136"/>
    </source>
</evidence>
<evidence type="ECO:0000256" key="1">
    <source>
        <dbReference type="ARBA" id="ARBA00004651"/>
    </source>
</evidence>
<dbReference type="AlphaFoldDB" id="A0A2S0KF40"/>
<protein>
    <submittedName>
        <fullName evidence="10">ABC transporter ATP-binding protein</fullName>
    </submittedName>
</protein>
<organism evidence="10 11">
    <name type="scientific">Gordonia iterans</name>
    <dbReference type="NCBI Taxonomy" id="1004901"/>
    <lineage>
        <taxon>Bacteria</taxon>
        <taxon>Bacillati</taxon>
        <taxon>Actinomycetota</taxon>
        <taxon>Actinomycetes</taxon>
        <taxon>Mycobacteriales</taxon>
        <taxon>Gordoniaceae</taxon>
        <taxon>Gordonia</taxon>
    </lineage>
</organism>